<keyword evidence="3" id="KW-1185">Reference proteome</keyword>
<dbReference type="AlphaFoldDB" id="A0A428U5U7"/>
<reference evidence="2 3" key="1">
    <citation type="submission" date="2017-06" db="EMBL/GenBank/DDBJ databases">
        <title>Comparative genomic analysis of Ambrosia Fusariam Clade fungi.</title>
        <authorList>
            <person name="Stajich J.E."/>
            <person name="Carrillo J."/>
            <person name="Kijimoto T."/>
            <person name="Eskalen A."/>
            <person name="O'Donnell K."/>
            <person name="Kasson M."/>
        </authorList>
    </citation>
    <scope>NUCLEOTIDE SEQUENCE [LARGE SCALE GENOMIC DNA]</scope>
    <source>
        <strain evidence="2 3">NRRL62579</strain>
    </source>
</reference>
<evidence type="ECO:0000256" key="1">
    <source>
        <dbReference type="SAM" id="MobiDB-lite"/>
    </source>
</evidence>
<dbReference type="Proteomes" id="UP000287144">
    <property type="component" value="Unassembled WGS sequence"/>
</dbReference>
<name>A0A428U5U7_9HYPO</name>
<protein>
    <submittedName>
        <fullName evidence="2">Uncharacterized protein</fullName>
    </submittedName>
</protein>
<feature type="region of interest" description="Disordered" evidence="1">
    <location>
        <begin position="40"/>
        <end position="68"/>
    </location>
</feature>
<evidence type="ECO:0000313" key="3">
    <source>
        <dbReference type="Proteomes" id="UP000287144"/>
    </source>
</evidence>
<dbReference type="EMBL" id="NKCK01000027">
    <property type="protein sequence ID" value="RSM09662.1"/>
    <property type="molecule type" value="Genomic_DNA"/>
</dbReference>
<accession>A0A428U5U7</accession>
<feature type="compositionally biased region" description="Low complexity" evidence="1">
    <location>
        <begin position="54"/>
        <end position="68"/>
    </location>
</feature>
<proteinExistence type="predicted"/>
<gene>
    <name evidence="2" type="ORF">CEP52_004022</name>
</gene>
<sequence>MSSKITFTYTAAAGLTSMSQCFSDSSKIPLRFKIASFRGPPLRTPKRTTIKFPTSTSTSTSRSQDQSSKALEIITRGFKAVS</sequence>
<evidence type="ECO:0000313" key="2">
    <source>
        <dbReference type="EMBL" id="RSM09662.1"/>
    </source>
</evidence>
<comment type="caution">
    <text evidence="2">The sequence shown here is derived from an EMBL/GenBank/DDBJ whole genome shotgun (WGS) entry which is preliminary data.</text>
</comment>
<organism evidence="2 3">
    <name type="scientific">Fusarium oligoseptatum</name>
    <dbReference type="NCBI Taxonomy" id="2604345"/>
    <lineage>
        <taxon>Eukaryota</taxon>
        <taxon>Fungi</taxon>
        <taxon>Dikarya</taxon>
        <taxon>Ascomycota</taxon>
        <taxon>Pezizomycotina</taxon>
        <taxon>Sordariomycetes</taxon>
        <taxon>Hypocreomycetidae</taxon>
        <taxon>Hypocreales</taxon>
        <taxon>Nectriaceae</taxon>
        <taxon>Fusarium</taxon>
        <taxon>Fusarium solani species complex</taxon>
    </lineage>
</organism>